<dbReference type="Proteomes" id="UP000267250">
    <property type="component" value="Chromosome"/>
</dbReference>
<feature type="domain" description="Glycosyl hydrolase family 13 catalytic" evidence="5">
    <location>
        <begin position="159"/>
        <end position="560"/>
    </location>
</feature>
<evidence type="ECO:0000256" key="1">
    <source>
        <dbReference type="ARBA" id="ARBA00008061"/>
    </source>
</evidence>
<keyword evidence="4" id="KW-0732">Signal</keyword>
<dbReference type="Pfam" id="PF00128">
    <property type="entry name" value="Alpha-amylase"/>
    <property type="match status" value="1"/>
</dbReference>
<evidence type="ECO:0000256" key="2">
    <source>
        <dbReference type="ARBA" id="ARBA00022801"/>
    </source>
</evidence>
<dbReference type="GO" id="GO:0004553">
    <property type="term" value="F:hydrolase activity, hydrolyzing O-glycosyl compounds"/>
    <property type="evidence" value="ECO:0007669"/>
    <property type="project" value="InterPro"/>
</dbReference>
<dbReference type="InterPro" id="IPR006047">
    <property type="entry name" value="GH13_cat_dom"/>
</dbReference>
<evidence type="ECO:0000313" key="6">
    <source>
        <dbReference type="EMBL" id="AZR74392.1"/>
    </source>
</evidence>
<accession>A0A3Q9HSN7</accession>
<dbReference type="Pfam" id="PF02903">
    <property type="entry name" value="Alpha-amylase_N"/>
    <property type="match status" value="1"/>
</dbReference>
<gene>
    <name evidence="6" type="ORF">BBF96_13950</name>
</gene>
<dbReference type="Gene3D" id="3.20.20.80">
    <property type="entry name" value="Glycosidases"/>
    <property type="match status" value="1"/>
</dbReference>
<dbReference type="SUPFAM" id="SSF51445">
    <property type="entry name" value="(Trans)glycosidases"/>
    <property type="match status" value="1"/>
</dbReference>
<dbReference type="KEGG" id="aft:BBF96_13950"/>
<dbReference type="AlphaFoldDB" id="A0A3Q9HSN7"/>
<keyword evidence="7" id="KW-1185">Reference proteome</keyword>
<dbReference type="InterPro" id="IPR014756">
    <property type="entry name" value="Ig_E-set"/>
</dbReference>
<dbReference type="InterPro" id="IPR004185">
    <property type="entry name" value="Glyco_hydro_13_lg-like_dom"/>
</dbReference>
<evidence type="ECO:0000313" key="7">
    <source>
        <dbReference type="Proteomes" id="UP000267250"/>
    </source>
</evidence>
<evidence type="ECO:0000259" key="5">
    <source>
        <dbReference type="SMART" id="SM00642"/>
    </source>
</evidence>
<dbReference type="CDD" id="cd11338">
    <property type="entry name" value="AmyAc_CMD"/>
    <property type="match status" value="1"/>
</dbReference>
<dbReference type="CDD" id="cd02857">
    <property type="entry name" value="E_set_CDase_PDE_N"/>
    <property type="match status" value="1"/>
</dbReference>
<comment type="similarity">
    <text evidence="1">Belongs to the glycosyl hydrolase 13 family.</text>
</comment>
<name>A0A3Q9HSN7_9FIRM</name>
<keyword evidence="2" id="KW-0378">Hydrolase</keyword>
<dbReference type="PANTHER" id="PTHR10357:SF210">
    <property type="entry name" value="MALTODEXTRIN GLUCOSIDASE"/>
    <property type="match status" value="1"/>
</dbReference>
<dbReference type="InterPro" id="IPR013780">
    <property type="entry name" value="Glyco_hydro_b"/>
</dbReference>
<dbReference type="PANTHER" id="PTHR10357">
    <property type="entry name" value="ALPHA-AMYLASE FAMILY MEMBER"/>
    <property type="match status" value="1"/>
</dbReference>
<dbReference type="EMBL" id="CP016379">
    <property type="protein sequence ID" value="AZR74392.1"/>
    <property type="molecule type" value="Genomic_DNA"/>
</dbReference>
<keyword evidence="3" id="KW-0326">Glycosidase</keyword>
<reference evidence="6 7" key="1">
    <citation type="submission" date="2016-07" db="EMBL/GenBank/DDBJ databases">
        <title>Genome and transcriptome analysis of iron-reducing fermentative bacteria Anoxybacter fermentans.</title>
        <authorList>
            <person name="Zeng X."/>
            <person name="Shao Z."/>
        </authorList>
    </citation>
    <scope>NUCLEOTIDE SEQUENCE [LARGE SCALE GENOMIC DNA]</scope>
    <source>
        <strain evidence="6 7">DY22613</strain>
    </source>
</reference>
<dbReference type="SMART" id="SM00642">
    <property type="entry name" value="Aamy"/>
    <property type="match status" value="1"/>
</dbReference>
<dbReference type="InterPro" id="IPR017853">
    <property type="entry name" value="GH"/>
</dbReference>
<dbReference type="SUPFAM" id="SSF51011">
    <property type="entry name" value="Glycosyl hydrolase domain"/>
    <property type="match status" value="1"/>
</dbReference>
<sequence>MKKKVRLLVVLFFLAYSLAVYAASNDNNVEWDGLFHDQGPLYFYPQVPSETDNVYIRLRTFKGDITGSTIKYYDSADGNFHYVDMYWVKNDETGVFDIWEGVIPGSSSIKWYRFRITDGYKTVWMNAKGIYDNEQDFGDFWVVPGFSTPTWVHDAIFYQIFPDRFCNGDTSNDVVDGEYEYLGDPVIAKGWDEPMDGVAHEFYNGDLIGIYQKLPTYLQQELGITAIYINPIFQGPNNHKYDTQNYYLVDPHFGTNDDLAYLVERAHSTNDFEGDYRVNIVLDGVFNHTGMWHYWFDKLNWYSTLGAYESQSSEWYEYYTFNNWPDGYVSWWGIETMPKLDYSSQKLRDEIYRNSDSIIKRYLQTPYNIDGWRFDVANEIGMNGTNEGNHDIWREIRSHIKSVNPDAYMVGEYWGSAVDWLGGDQWDGAMSYYIFTNPVSKWITGKDTHNNLQSIDTQTFNDYIVQRLAEIPRQAQLAMLNSLSTHDTARFLYRADGDIWKLKLAAIFQMTFIGAPCIYYGDEIGMTGGNDPYNRWTFRWDSSEWNQDIFTLYKKLIKIRKTYPALRTGSFKPLLVDNTNKIYAFGRWDANHRIIVVLNNDFTDHTVTVDAWQLSIPNGATVTDALTGNQYTVVNGKITVSGLWGHDGVILVY</sequence>
<evidence type="ECO:0000256" key="4">
    <source>
        <dbReference type="SAM" id="SignalP"/>
    </source>
</evidence>
<protein>
    <recommendedName>
        <fullName evidence="5">Glycosyl hydrolase family 13 catalytic domain-containing protein</fullName>
    </recommendedName>
</protein>
<proteinExistence type="inferred from homology"/>
<organism evidence="6 7">
    <name type="scientific">Anoxybacter fermentans</name>
    <dbReference type="NCBI Taxonomy" id="1323375"/>
    <lineage>
        <taxon>Bacteria</taxon>
        <taxon>Bacillati</taxon>
        <taxon>Bacillota</taxon>
        <taxon>Clostridia</taxon>
        <taxon>Halanaerobiales</taxon>
        <taxon>Anoxybacter</taxon>
    </lineage>
</organism>
<dbReference type="SUPFAM" id="SSF81296">
    <property type="entry name" value="E set domains"/>
    <property type="match status" value="1"/>
</dbReference>
<dbReference type="OrthoDB" id="9805159at2"/>
<evidence type="ECO:0000256" key="3">
    <source>
        <dbReference type="ARBA" id="ARBA00023295"/>
    </source>
</evidence>
<dbReference type="RefSeq" id="WP_127017750.1">
    <property type="nucleotide sequence ID" value="NZ_CP016379.1"/>
</dbReference>
<feature type="signal peptide" evidence="4">
    <location>
        <begin position="1"/>
        <end position="22"/>
    </location>
</feature>
<dbReference type="Gene3D" id="2.60.40.1180">
    <property type="entry name" value="Golgi alpha-mannosidase II"/>
    <property type="match status" value="1"/>
</dbReference>
<dbReference type="Gene3D" id="2.60.40.10">
    <property type="entry name" value="Immunoglobulins"/>
    <property type="match status" value="1"/>
</dbReference>
<dbReference type="GO" id="GO:0005975">
    <property type="term" value="P:carbohydrate metabolic process"/>
    <property type="evidence" value="ECO:0007669"/>
    <property type="project" value="InterPro"/>
</dbReference>
<feature type="chain" id="PRO_5018552669" description="Glycosyl hydrolase family 13 catalytic domain-containing protein" evidence="4">
    <location>
        <begin position="23"/>
        <end position="653"/>
    </location>
</feature>
<dbReference type="InterPro" id="IPR013783">
    <property type="entry name" value="Ig-like_fold"/>
</dbReference>